<feature type="region of interest" description="Disordered" evidence="1">
    <location>
        <begin position="1"/>
        <end position="29"/>
    </location>
</feature>
<name>A0ABM4CAZ3_HYDVU</name>
<feature type="domain" description="HTH psq-type" evidence="2">
    <location>
        <begin position="25"/>
        <end position="61"/>
    </location>
</feature>
<sequence>MAPKSKILKSSESKRQVKRKQYDNSSMQRAIDSVKKSDISIKSAAKMHNVPSSTLQTKLSGSSSLMCRPGSAPTLPLYIEEACEKYLFEMARRDFPLKINDLLIIISEILHKSSHPAIFKNGIPSKTWAYRYLNRHLDLKSKTSEHNSLGRSSVTKESLLVWYSNFKKFIENKELSYLIKSPERIFNLDETAFI</sequence>
<protein>
    <submittedName>
        <fullName evidence="4">Uncharacterized protein LOC136083380</fullName>
    </submittedName>
</protein>
<dbReference type="GeneID" id="136083380"/>
<dbReference type="RefSeq" id="XP_065658847.1">
    <property type="nucleotide sequence ID" value="XM_065802775.1"/>
</dbReference>
<accession>A0ABM4CAZ3</accession>
<gene>
    <name evidence="4" type="primary">LOC136083380</name>
</gene>
<organism evidence="3 4">
    <name type="scientific">Hydra vulgaris</name>
    <name type="common">Hydra</name>
    <name type="synonym">Hydra attenuata</name>
    <dbReference type="NCBI Taxonomy" id="6087"/>
    <lineage>
        <taxon>Eukaryota</taxon>
        <taxon>Metazoa</taxon>
        <taxon>Cnidaria</taxon>
        <taxon>Hydrozoa</taxon>
        <taxon>Hydroidolina</taxon>
        <taxon>Anthoathecata</taxon>
        <taxon>Aplanulata</taxon>
        <taxon>Hydridae</taxon>
        <taxon>Hydra</taxon>
    </lineage>
</organism>
<dbReference type="Gene3D" id="1.10.10.60">
    <property type="entry name" value="Homeodomain-like"/>
    <property type="match status" value="1"/>
</dbReference>
<dbReference type="Pfam" id="PF05225">
    <property type="entry name" value="HTH_psq"/>
    <property type="match status" value="1"/>
</dbReference>
<evidence type="ECO:0000256" key="1">
    <source>
        <dbReference type="SAM" id="MobiDB-lite"/>
    </source>
</evidence>
<evidence type="ECO:0000313" key="3">
    <source>
        <dbReference type="Proteomes" id="UP001652625"/>
    </source>
</evidence>
<reference evidence="4" key="1">
    <citation type="submission" date="2025-08" db="UniProtKB">
        <authorList>
            <consortium name="RefSeq"/>
        </authorList>
    </citation>
    <scope>IDENTIFICATION</scope>
</reference>
<dbReference type="SUPFAM" id="SSF46689">
    <property type="entry name" value="Homeodomain-like"/>
    <property type="match status" value="1"/>
</dbReference>
<dbReference type="InterPro" id="IPR009057">
    <property type="entry name" value="Homeodomain-like_sf"/>
</dbReference>
<evidence type="ECO:0000259" key="2">
    <source>
        <dbReference type="Pfam" id="PF05225"/>
    </source>
</evidence>
<dbReference type="Proteomes" id="UP001652625">
    <property type="component" value="Chromosome 08"/>
</dbReference>
<proteinExistence type="predicted"/>
<evidence type="ECO:0000313" key="4">
    <source>
        <dbReference type="RefSeq" id="XP_065658847.1"/>
    </source>
</evidence>
<dbReference type="InterPro" id="IPR007889">
    <property type="entry name" value="HTH_Psq"/>
</dbReference>
<keyword evidence="3" id="KW-1185">Reference proteome</keyword>